<dbReference type="Proteomes" id="UP000672657">
    <property type="component" value="Unassembled WGS sequence"/>
</dbReference>
<reference evidence="2 3" key="1">
    <citation type="submission" date="2021-03" db="EMBL/GenBank/DDBJ databases">
        <authorList>
            <person name="Peeters C."/>
        </authorList>
    </citation>
    <scope>NUCLEOTIDE SEQUENCE [LARGE SCALE GENOMIC DNA]</scope>
    <source>
        <strain evidence="2 3">LMG 26411</strain>
    </source>
</reference>
<dbReference type="RefSeq" id="WP_211956321.1">
    <property type="nucleotide sequence ID" value="NZ_CAJPVI010000039.1"/>
</dbReference>
<name>A0ABM8TPE8_9BURK</name>
<evidence type="ECO:0000313" key="3">
    <source>
        <dbReference type="Proteomes" id="UP000672657"/>
    </source>
</evidence>
<evidence type="ECO:0000313" key="2">
    <source>
        <dbReference type="EMBL" id="CAG2157044.1"/>
    </source>
</evidence>
<proteinExistence type="predicted"/>
<organism evidence="2 3">
    <name type="scientific">Cupriavidus numazuensis</name>
    <dbReference type="NCBI Taxonomy" id="221992"/>
    <lineage>
        <taxon>Bacteria</taxon>
        <taxon>Pseudomonadati</taxon>
        <taxon>Pseudomonadota</taxon>
        <taxon>Betaproteobacteria</taxon>
        <taxon>Burkholderiales</taxon>
        <taxon>Burkholderiaceae</taxon>
        <taxon>Cupriavidus</taxon>
    </lineage>
</organism>
<comment type="caution">
    <text evidence="2">The sequence shown here is derived from an EMBL/GenBank/DDBJ whole genome shotgun (WGS) entry which is preliminary data.</text>
</comment>
<protein>
    <submittedName>
        <fullName evidence="2">Uncharacterized protein</fullName>
    </submittedName>
</protein>
<gene>
    <name evidence="2" type="ORF">LMG26411_05444</name>
</gene>
<feature type="transmembrane region" description="Helical" evidence="1">
    <location>
        <begin position="31"/>
        <end position="50"/>
    </location>
</feature>
<keyword evidence="1" id="KW-0812">Transmembrane</keyword>
<keyword evidence="1" id="KW-0472">Membrane</keyword>
<dbReference type="EMBL" id="CAJPVI010000039">
    <property type="protein sequence ID" value="CAG2157044.1"/>
    <property type="molecule type" value="Genomic_DNA"/>
</dbReference>
<evidence type="ECO:0000256" key="1">
    <source>
        <dbReference type="SAM" id="Phobius"/>
    </source>
</evidence>
<accession>A0ABM8TPE8</accession>
<sequence length="155" mass="16551">MPFILLGLALIGALIYGLVRLYHAVADAAGTLAGAGAVGLAIALLAALVADGVRRWRAIHGVRRQGKRILSIDGAWGSLRIDADHKLGTVALGDAQSRFIFADIAGAEPVSDEGAWALALRLEHNARPLWQIPMPTRTHARRWAKILSLAAQQKL</sequence>
<keyword evidence="3" id="KW-1185">Reference proteome</keyword>
<keyword evidence="1" id="KW-1133">Transmembrane helix</keyword>